<evidence type="ECO:0000313" key="2">
    <source>
        <dbReference type="EMBL" id="CAI5788809.1"/>
    </source>
</evidence>
<dbReference type="EMBL" id="OX395137">
    <property type="protein sequence ID" value="CAI5788809.1"/>
    <property type="molecule type" value="Genomic_DNA"/>
</dbReference>
<gene>
    <name evidence="2" type="ORF">PODLI_1B039451</name>
</gene>
<organism evidence="2 3">
    <name type="scientific">Podarcis lilfordi</name>
    <name type="common">Lilford's wall lizard</name>
    <dbReference type="NCBI Taxonomy" id="74358"/>
    <lineage>
        <taxon>Eukaryota</taxon>
        <taxon>Metazoa</taxon>
        <taxon>Chordata</taxon>
        <taxon>Craniata</taxon>
        <taxon>Vertebrata</taxon>
        <taxon>Euteleostomi</taxon>
        <taxon>Lepidosauria</taxon>
        <taxon>Squamata</taxon>
        <taxon>Bifurcata</taxon>
        <taxon>Unidentata</taxon>
        <taxon>Episquamata</taxon>
        <taxon>Laterata</taxon>
        <taxon>Lacertibaenia</taxon>
        <taxon>Lacertidae</taxon>
        <taxon>Podarcis</taxon>
    </lineage>
</organism>
<dbReference type="AlphaFoldDB" id="A0AA35L3L0"/>
<dbReference type="Proteomes" id="UP001178461">
    <property type="component" value="Chromosome 12"/>
</dbReference>
<reference evidence="2" key="1">
    <citation type="submission" date="2022-12" db="EMBL/GenBank/DDBJ databases">
        <authorList>
            <person name="Alioto T."/>
            <person name="Alioto T."/>
            <person name="Gomez Garrido J."/>
        </authorList>
    </citation>
    <scope>NUCLEOTIDE SEQUENCE</scope>
</reference>
<evidence type="ECO:0000256" key="1">
    <source>
        <dbReference type="SAM" id="MobiDB-lite"/>
    </source>
</evidence>
<proteinExistence type="predicted"/>
<evidence type="ECO:0000313" key="3">
    <source>
        <dbReference type="Proteomes" id="UP001178461"/>
    </source>
</evidence>
<protein>
    <submittedName>
        <fullName evidence="2">Uncharacterized protein</fullName>
    </submittedName>
</protein>
<name>A0AA35L3L0_9SAUR</name>
<sequence length="69" mass="7865">MLKVYVLKASRCQGCFCNDHPKQLRGFAGTSNKKKAILTENVQRHRTFPVPYSSVPAKRKKKANTQMDL</sequence>
<feature type="region of interest" description="Disordered" evidence="1">
    <location>
        <begin position="49"/>
        <end position="69"/>
    </location>
</feature>
<keyword evidence="3" id="KW-1185">Reference proteome</keyword>
<accession>A0AA35L3L0</accession>